<evidence type="ECO:0000259" key="7">
    <source>
        <dbReference type="PROSITE" id="PS50975"/>
    </source>
</evidence>
<keyword evidence="3 5" id="KW-0547">Nucleotide-binding</keyword>
<keyword evidence="6" id="KW-0472">Membrane</keyword>
<dbReference type="PROSITE" id="PS50975">
    <property type="entry name" value="ATP_GRASP"/>
    <property type="match status" value="1"/>
</dbReference>
<feature type="transmembrane region" description="Helical" evidence="6">
    <location>
        <begin position="77"/>
        <end position="95"/>
    </location>
</feature>
<feature type="domain" description="ATP-grasp" evidence="7">
    <location>
        <begin position="434"/>
        <end position="632"/>
    </location>
</feature>
<dbReference type="Pfam" id="PF13535">
    <property type="entry name" value="ATP-grasp_4"/>
    <property type="match status" value="1"/>
</dbReference>
<feature type="transmembrane region" description="Helical" evidence="6">
    <location>
        <begin position="37"/>
        <end position="57"/>
    </location>
</feature>
<dbReference type="InterPro" id="IPR000620">
    <property type="entry name" value="EamA_dom"/>
</dbReference>
<dbReference type="InterPro" id="IPR011761">
    <property type="entry name" value="ATP-grasp"/>
</dbReference>
<sequence length="730" mass="78631">MNERRRALVRRGVLPLLAYAVLTAAMDVYAGNRFATISPAAVAAVSFTFTMVFFLALEWSRRGMRQLRELTRHRRDLVAINVTTAVTWLATLYALDFLEPAIVNVLGLALGPVITVLAGPLLRRGSTVLKSEIAVSLGICVLLGALVWVSFSGRSGLAGVTVSDAVAGLAFTVACAVGSSFNIIYMKRLGDAGCDPNTVLATRFFLMSAVAWVLVAVTDAGDLRTALVPGAVVAVIGVGLPIYVLQIGIRHTEPITTSLLIALSPLFAFVMQFADGRLRFSAFTLAGIVGVVALVALGTVVRGRQPMPAPAGGNPIGNDESGGPPTMTCAIVDAYGAGRLLPAALRARDVRFVHVRSEFPDTRLDYRPEDFVLDVHHTGDLERTVRILQEHGVTRVVAAAESGVLLADQLAAALGVPGNGMRNAIARRDKHEMQRVVRAAGFAAADDFRSDSSEEVVEWAQGRDAWPVVLKPVLSAGTDNVLICRDVDEVRAAHKRIMSSADRYGRRNDVVLAQQFLVGVEHYVNTVSYDGVHRVIEVWRYHKREIDGRSVYDYEDLLSLDEPGASAVVEYVRAVLDALEIRQGAAHTEVMLTDDGPVLIECGARLGGGQMPELLTRCVGTDQVDSLAFSIADPESFRAEAEAPYQLKSQLRCVNLISPADGIVPADWHPVERLASFAGMAVSLRAGSTLERTVDMATCPGTVYLNSDEVGSLESDYRELRDLELTGLYG</sequence>
<evidence type="ECO:0000256" key="6">
    <source>
        <dbReference type="SAM" id="Phobius"/>
    </source>
</evidence>
<feature type="transmembrane region" description="Helical" evidence="6">
    <location>
        <begin position="134"/>
        <end position="153"/>
    </location>
</feature>
<dbReference type="NCBIfam" id="NF005543">
    <property type="entry name" value="PRK07206.1"/>
    <property type="match status" value="1"/>
</dbReference>
<keyword evidence="6" id="KW-1133">Transmembrane helix</keyword>
<evidence type="ECO:0000256" key="5">
    <source>
        <dbReference type="PROSITE-ProRule" id="PRU00409"/>
    </source>
</evidence>
<feature type="transmembrane region" description="Helical" evidence="6">
    <location>
        <begin position="198"/>
        <end position="217"/>
    </location>
</feature>
<feature type="transmembrane region" description="Helical" evidence="6">
    <location>
        <begin position="165"/>
        <end position="186"/>
    </location>
</feature>
<gene>
    <name evidence="8" type="ORF">GCM10009751_26190</name>
</gene>
<protein>
    <recommendedName>
        <fullName evidence="7">ATP-grasp domain-containing protein</fullName>
    </recommendedName>
</protein>
<keyword evidence="9" id="KW-1185">Reference proteome</keyword>
<dbReference type="Pfam" id="PF00892">
    <property type="entry name" value="EamA"/>
    <property type="match status" value="1"/>
</dbReference>
<comment type="similarity">
    <text evidence="1">Belongs to the EamA transporter family.</text>
</comment>
<evidence type="ECO:0000313" key="9">
    <source>
        <dbReference type="Proteomes" id="UP001501094"/>
    </source>
</evidence>
<evidence type="ECO:0000256" key="2">
    <source>
        <dbReference type="ARBA" id="ARBA00022598"/>
    </source>
</evidence>
<keyword evidence="6" id="KW-0812">Transmembrane</keyword>
<dbReference type="Proteomes" id="UP001501094">
    <property type="component" value="Unassembled WGS sequence"/>
</dbReference>
<evidence type="ECO:0000313" key="8">
    <source>
        <dbReference type="EMBL" id="GAA1866779.1"/>
    </source>
</evidence>
<feature type="transmembrane region" description="Helical" evidence="6">
    <location>
        <begin position="12"/>
        <end position="31"/>
    </location>
</feature>
<keyword evidence="2" id="KW-0436">Ligase</keyword>
<dbReference type="SUPFAM" id="SSF56059">
    <property type="entry name" value="Glutathione synthetase ATP-binding domain-like"/>
    <property type="match status" value="1"/>
</dbReference>
<evidence type="ECO:0000256" key="1">
    <source>
        <dbReference type="ARBA" id="ARBA00007362"/>
    </source>
</evidence>
<feature type="transmembrane region" description="Helical" evidence="6">
    <location>
        <begin position="223"/>
        <end position="245"/>
    </location>
</feature>
<comment type="caution">
    <text evidence="8">The sequence shown here is derived from an EMBL/GenBank/DDBJ whole genome shotgun (WGS) entry which is preliminary data.</text>
</comment>
<dbReference type="Gene3D" id="3.30.470.20">
    <property type="entry name" value="ATP-grasp fold, B domain"/>
    <property type="match status" value="1"/>
</dbReference>
<dbReference type="InterPro" id="IPR052032">
    <property type="entry name" value="ATP-dep_AA_Ligase"/>
</dbReference>
<keyword evidence="4 5" id="KW-0067">ATP-binding</keyword>
<proteinExistence type="inferred from homology"/>
<reference evidence="8 9" key="1">
    <citation type="journal article" date="2019" name="Int. J. Syst. Evol. Microbiol.">
        <title>The Global Catalogue of Microorganisms (GCM) 10K type strain sequencing project: providing services to taxonomists for standard genome sequencing and annotation.</title>
        <authorList>
            <consortium name="The Broad Institute Genomics Platform"/>
            <consortium name="The Broad Institute Genome Sequencing Center for Infectious Disease"/>
            <person name="Wu L."/>
            <person name="Ma J."/>
        </authorList>
    </citation>
    <scope>NUCLEOTIDE SEQUENCE [LARGE SCALE GENOMIC DNA]</scope>
    <source>
        <strain evidence="8 9">JCM 14326</strain>
    </source>
</reference>
<name>A0ABN2NG25_9MICO</name>
<dbReference type="PANTHER" id="PTHR43585:SF2">
    <property type="entry name" value="ATP-GRASP ENZYME FSQD"/>
    <property type="match status" value="1"/>
</dbReference>
<evidence type="ECO:0000256" key="4">
    <source>
        <dbReference type="ARBA" id="ARBA00022840"/>
    </source>
</evidence>
<evidence type="ECO:0000256" key="3">
    <source>
        <dbReference type="ARBA" id="ARBA00022741"/>
    </source>
</evidence>
<dbReference type="RefSeq" id="WP_344103548.1">
    <property type="nucleotide sequence ID" value="NZ_BAAANL010000005.1"/>
</dbReference>
<organism evidence="8 9">
    <name type="scientific">Myceligenerans crystallogenes</name>
    <dbReference type="NCBI Taxonomy" id="316335"/>
    <lineage>
        <taxon>Bacteria</taxon>
        <taxon>Bacillati</taxon>
        <taxon>Actinomycetota</taxon>
        <taxon>Actinomycetes</taxon>
        <taxon>Micrococcales</taxon>
        <taxon>Promicromonosporaceae</taxon>
        <taxon>Myceligenerans</taxon>
    </lineage>
</organism>
<dbReference type="EMBL" id="BAAANL010000005">
    <property type="protein sequence ID" value="GAA1866779.1"/>
    <property type="molecule type" value="Genomic_DNA"/>
</dbReference>
<feature type="transmembrane region" description="Helical" evidence="6">
    <location>
        <begin position="280"/>
        <end position="301"/>
    </location>
</feature>
<feature type="transmembrane region" description="Helical" evidence="6">
    <location>
        <begin position="101"/>
        <end position="122"/>
    </location>
</feature>
<accession>A0ABN2NG25</accession>
<dbReference type="PANTHER" id="PTHR43585">
    <property type="entry name" value="FUMIPYRROLE BIOSYNTHESIS PROTEIN C"/>
    <property type="match status" value="1"/>
</dbReference>